<reference evidence="2" key="1">
    <citation type="submission" date="2020-05" db="EMBL/GenBank/DDBJ databases">
        <title>WGS assembly of Panicum virgatum.</title>
        <authorList>
            <person name="Lovell J.T."/>
            <person name="Jenkins J."/>
            <person name="Shu S."/>
            <person name="Juenger T.E."/>
            <person name="Schmutz J."/>
        </authorList>
    </citation>
    <scope>NUCLEOTIDE SEQUENCE</scope>
    <source>
        <strain evidence="2">AP13</strain>
    </source>
</reference>
<organism evidence="2 3">
    <name type="scientific">Panicum virgatum</name>
    <name type="common">Blackwell switchgrass</name>
    <dbReference type="NCBI Taxonomy" id="38727"/>
    <lineage>
        <taxon>Eukaryota</taxon>
        <taxon>Viridiplantae</taxon>
        <taxon>Streptophyta</taxon>
        <taxon>Embryophyta</taxon>
        <taxon>Tracheophyta</taxon>
        <taxon>Spermatophyta</taxon>
        <taxon>Magnoliopsida</taxon>
        <taxon>Liliopsida</taxon>
        <taxon>Poales</taxon>
        <taxon>Poaceae</taxon>
        <taxon>PACMAD clade</taxon>
        <taxon>Panicoideae</taxon>
        <taxon>Panicodae</taxon>
        <taxon>Paniceae</taxon>
        <taxon>Panicinae</taxon>
        <taxon>Panicum</taxon>
        <taxon>Panicum sect. Hiantes</taxon>
    </lineage>
</organism>
<evidence type="ECO:0000313" key="3">
    <source>
        <dbReference type="Proteomes" id="UP000823388"/>
    </source>
</evidence>
<evidence type="ECO:0000313" key="2">
    <source>
        <dbReference type="EMBL" id="KAG2565376.1"/>
    </source>
</evidence>
<name>A0A8T0Q2P1_PANVG</name>
<accession>A0A8T0Q2P1</accession>
<keyword evidence="3" id="KW-1185">Reference proteome</keyword>
<dbReference type="Proteomes" id="UP000823388">
    <property type="component" value="Chromosome 7N"/>
</dbReference>
<dbReference type="EMBL" id="CM029050">
    <property type="protein sequence ID" value="KAG2565376.1"/>
    <property type="molecule type" value="Genomic_DNA"/>
</dbReference>
<sequence>MKRWETRCKREIFFDEEGNLLDEKPKDPMEVAMRKKISESRNKFEDLIQMVKNSEQEMDFLYSSLSTLVEPLQKLTPAATDNKQDEFESFLGSKIPNEVNIHPPNDIKSKGRCKRIKRSKDVKAPSKRKCGKCKQVGNHDARNCPNNVVG</sequence>
<dbReference type="AlphaFoldDB" id="A0A8T0Q2P1"/>
<proteinExistence type="predicted"/>
<gene>
    <name evidence="2" type="ORF">PVAP13_7NG020417</name>
</gene>
<feature type="region of interest" description="Disordered" evidence="1">
    <location>
        <begin position="98"/>
        <end position="150"/>
    </location>
</feature>
<evidence type="ECO:0000256" key="1">
    <source>
        <dbReference type="SAM" id="MobiDB-lite"/>
    </source>
</evidence>
<protein>
    <submittedName>
        <fullName evidence="2">Uncharacterized protein</fullName>
    </submittedName>
</protein>
<comment type="caution">
    <text evidence="2">The sequence shown here is derived from an EMBL/GenBank/DDBJ whole genome shotgun (WGS) entry which is preliminary data.</text>
</comment>